<organism evidence="2 3">
    <name type="scientific">Sphingomonas cremea</name>
    <dbReference type="NCBI Taxonomy" id="2904799"/>
    <lineage>
        <taxon>Bacteria</taxon>
        <taxon>Pseudomonadati</taxon>
        <taxon>Pseudomonadota</taxon>
        <taxon>Alphaproteobacteria</taxon>
        <taxon>Sphingomonadales</taxon>
        <taxon>Sphingomonadaceae</taxon>
        <taxon>Sphingomonas</taxon>
    </lineage>
</organism>
<evidence type="ECO:0000313" key="2">
    <source>
        <dbReference type="EMBL" id="MCF2515603.1"/>
    </source>
</evidence>
<dbReference type="Proteomes" id="UP001139410">
    <property type="component" value="Unassembled WGS sequence"/>
</dbReference>
<reference evidence="2" key="1">
    <citation type="submission" date="2022-01" db="EMBL/GenBank/DDBJ databases">
        <authorList>
            <person name="Jo J.-H."/>
            <person name="Im W.-T."/>
        </authorList>
    </citation>
    <scope>NUCLEOTIDE SEQUENCE</scope>
    <source>
        <strain evidence="2">G124</strain>
    </source>
</reference>
<dbReference type="PROSITE" id="PS51257">
    <property type="entry name" value="PROKAR_LIPOPROTEIN"/>
    <property type="match status" value="1"/>
</dbReference>
<proteinExistence type="predicted"/>
<dbReference type="AlphaFoldDB" id="A0A9X1TYY2"/>
<keyword evidence="3" id="KW-1185">Reference proteome</keyword>
<feature type="region of interest" description="Disordered" evidence="1">
    <location>
        <begin position="16"/>
        <end position="60"/>
    </location>
</feature>
<dbReference type="EMBL" id="JAKFGM010000003">
    <property type="protein sequence ID" value="MCF2515603.1"/>
    <property type="molecule type" value="Genomic_DNA"/>
</dbReference>
<comment type="caution">
    <text evidence="2">The sequence shown here is derived from an EMBL/GenBank/DDBJ whole genome shotgun (WGS) entry which is preliminary data.</text>
</comment>
<dbReference type="RefSeq" id="WP_235068304.1">
    <property type="nucleotide sequence ID" value="NZ_JAKFGM010000003.1"/>
</dbReference>
<feature type="compositionally biased region" description="Basic and acidic residues" evidence="1">
    <location>
        <begin position="16"/>
        <end position="34"/>
    </location>
</feature>
<evidence type="ECO:0000256" key="1">
    <source>
        <dbReference type="SAM" id="MobiDB-lite"/>
    </source>
</evidence>
<sequence length="60" mass="6287">MKVLILLLAILSAGCTREEKPEAPTPAEADRLNDAEAMLNGLANEEGPVGKPTDPSVNSQ</sequence>
<evidence type="ECO:0000313" key="3">
    <source>
        <dbReference type="Proteomes" id="UP001139410"/>
    </source>
</evidence>
<accession>A0A9X1TYY2</accession>
<name>A0A9X1TYY2_9SPHN</name>
<protein>
    <submittedName>
        <fullName evidence="2">Uncharacterized protein</fullName>
    </submittedName>
</protein>
<gene>
    <name evidence="2" type="ORF">LVY65_11090</name>
</gene>